<dbReference type="PROSITE" id="PS50110">
    <property type="entry name" value="RESPONSE_REGULATORY"/>
    <property type="match status" value="1"/>
</dbReference>
<dbReference type="SUPFAM" id="SSF52172">
    <property type="entry name" value="CheY-like"/>
    <property type="match status" value="1"/>
</dbReference>
<dbReference type="CDD" id="cd00383">
    <property type="entry name" value="trans_reg_C"/>
    <property type="match status" value="1"/>
</dbReference>
<feature type="modified residue" description="4-aspartylphosphate" evidence="6">
    <location>
        <position position="53"/>
    </location>
</feature>
<dbReference type="Gene3D" id="3.40.50.2300">
    <property type="match status" value="1"/>
</dbReference>
<keyword evidence="1 6" id="KW-0597">Phosphoprotein</keyword>
<evidence type="ECO:0000259" key="9">
    <source>
        <dbReference type="PROSITE" id="PS51755"/>
    </source>
</evidence>
<dbReference type="AlphaFoldDB" id="A0A4S3B4J7"/>
<dbReference type="Pfam" id="PF00486">
    <property type="entry name" value="Trans_reg_C"/>
    <property type="match status" value="1"/>
</dbReference>
<dbReference type="PROSITE" id="PS51755">
    <property type="entry name" value="OMPR_PHOB"/>
    <property type="match status" value="1"/>
</dbReference>
<protein>
    <submittedName>
        <fullName evidence="10">Response regulator transcription factor</fullName>
    </submittedName>
</protein>
<organism evidence="10 11">
    <name type="scientific">Vagococcus silagei</name>
    <dbReference type="NCBI Taxonomy" id="2508885"/>
    <lineage>
        <taxon>Bacteria</taxon>
        <taxon>Bacillati</taxon>
        <taxon>Bacillota</taxon>
        <taxon>Bacilli</taxon>
        <taxon>Lactobacillales</taxon>
        <taxon>Enterococcaceae</taxon>
        <taxon>Vagococcus</taxon>
    </lineage>
</organism>
<dbReference type="SMART" id="SM00448">
    <property type="entry name" value="REC"/>
    <property type="match status" value="1"/>
</dbReference>
<dbReference type="InterPro" id="IPR001789">
    <property type="entry name" value="Sig_transdc_resp-reg_receiver"/>
</dbReference>
<evidence type="ECO:0000256" key="4">
    <source>
        <dbReference type="ARBA" id="ARBA00023125"/>
    </source>
</evidence>
<evidence type="ECO:0000256" key="1">
    <source>
        <dbReference type="ARBA" id="ARBA00022553"/>
    </source>
</evidence>
<accession>A0A4S3B4J7</accession>
<dbReference type="Pfam" id="PF00072">
    <property type="entry name" value="Response_reg"/>
    <property type="match status" value="1"/>
</dbReference>
<dbReference type="Proteomes" id="UP000310506">
    <property type="component" value="Unassembled WGS sequence"/>
</dbReference>
<feature type="DNA-binding region" description="OmpR/PhoB-type" evidence="7">
    <location>
        <begin position="126"/>
        <end position="224"/>
    </location>
</feature>
<feature type="domain" description="OmpR/PhoB-type" evidence="9">
    <location>
        <begin position="126"/>
        <end position="224"/>
    </location>
</feature>
<dbReference type="InterPro" id="IPR036388">
    <property type="entry name" value="WH-like_DNA-bd_sf"/>
</dbReference>
<name>A0A4S3B4J7_9ENTE</name>
<dbReference type="RefSeq" id="WP_136137345.1">
    <property type="nucleotide sequence ID" value="NZ_SDGV01000018.1"/>
</dbReference>
<keyword evidence="2" id="KW-0902">Two-component regulatory system</keyword>
<proteinExistence type="predicted"/>
<evidence type="ECO:0000256" key="5">
    <source>
        <dbReference type="ARBA" id="ARBA00023163"/>
    </source>
</evidence>
<comment type="caution">
    <text evidence="10">The sequence shown here is derived from an EMBL/GenBank/DDBJ whole genome shotgun (WGS) entry which is preliminary data.</text>
</comment>
<keyword evidence="4 7" id="KW-0238">DNA-binding</keyword>
<evidence type="ECO:0000256" key="2">
    <source>
        <dbReference type="ARBA" id="ARBA00023012"/>
    </source>
</evidence>
<dbReference type="Gene3D" id="1.10.10.10">
    <property type="entry name" value="Winged helix-like DNA-binding domain superfamily/Winged helix DNA-binding domain"/>
    <property type="match status" value="1"/>
</dbReference>
<sequence>MTKRIFIVEDDASIAQSLETHLTQWGFTCQIVQDFQNVEQEMLIFEAELVLLDIYLPFFNGFYWCQTIRKSSEVPIIFLSSADENMNMVMAMNMGADDFIAKPFDFSVLIAKIQALLRRSYQFGQSNLETVGDYQLDAHENQIRSSEGTVDLTPNETKLLLLLFQGAGQIVSREALMAKLWESDEFVDGNTLSVNMTRLRKKLSVIGLDKVIQTVKGRGYLLEVTQNED</sequence>
<dbReference type="GO" id="GO:0005829">
    <property type="term" value="C:cytosol"/>
    <property type="evidence" value="ECO:0007669"/>
    <property type="project" value="TreeGrafter"/>
</dbReference>
<dbReference type="EMBL" id="SDGV01000018">
    <property type="protein sequence ID" value="THB60720.1"/>
    <property type="molecule type" value="Genomic_DNA"/>
</dbReference>
<evidence type="ECO:0000256" key="6">
    <source>
        <dbReference type="PROSITE-ProRule" id="PRU00169"/>
    </source>
</evidence>
<keyword evidence="3" id="KW-0805">Transcription regulation</keyword>
<dbReference type="GO" id="GO:0000976">
    <property type="term" value="F:transcription cis-regulatory region binding"/>
    <property type="evidence" value="ECO:0007669"/>
    <property type="project" value="TreeGrafter"/>
</dbReference>
<evidence type="ECO:0000313" key="10">
    <source>
        <dbReference type="EMBL" id="THB60720.1"/>
    </source>
</evidence>
<keyword evidence="11" id="KW-1185">Reference proteome</keyword>
<dbReference type="InterPro" id="IPR039420">
    <property type="entry name" value="WalR-like"/>
</dbReference>
<keyword evidence="5" id="KW-0804">Transcription</keyword>
<evidence type="ECO:0000256" key="7">
    <source>
        <dbReference type="PROSITE-ProRule" id="PRU01091"/>
    </source>
</evidence>
<dbReference type="PANTHER" id="PTHR48111">
    <property type="entry name" value="REGULATOR OF RPOS"/>
    <property type="match status" value="1"/>
</dbReference>
<dbReference type="GO" id="GO:0006355">
    <property type="term" value="P:regulation of DNA-templated transcription"/>
    <property type="evidence" value="ECO:0007669"/>
    <property type="project" value="InterPro"/>
</dbReference>
<dbReference type="GO" id="GO:0000156">
    <property type="term" value="F:phosphorelay response regulator activity"/>
    <property type="evidence" value="ECO:0007669"/>
    <property type="project" value="TreeGrafter"/>
</dbReference>
<dbReference type="InterPro" id="IPR001867">
    <property type="entry name" value="OmpR/PhoB-type_DNA-bd"/>
</dbReference>
<dbReference type="SMART" id="SM00862">
    <property type="entry name" value="Trans_reg_C"/>
    <property type="match status" value="1"/>
</dbReference>
<dbReference type="InterPro" id="IPR011006">
    <property type="entry name" value="CheY-like_superfamily"/>
</dbReference>
<evidence type="ECO:0000259" key="8">
    <source>
        <dbReference type="PROSITE" id="PS50110"/>
    </source>
</evidence>
<dbReference type="OrthoDB" id="9790442at2"/>
<dbReference type="SUPFAM" id="SSF46894">
    <property type="entry name" value="C-terminal effector domain of the bipartite response regulators"/>
    <property type="match status" value="1"/>
</dbReference>
<evidence type="ECO:0000313" key="11">
    <source>
        <dbReference type="Proteomes" id="UP000310506"/>
    </source>
</evidence>
<reference evidence="10 11" key="1">
    <citation type="submission" date="2019-01" db="EMBL/GenBank/DDBJ databases">
        <title>Vagococcus silagei sp. nov. isolated from brewer's grain.</title>
        <authorList>
            <person name="Guu J.-R."/>
        </authorList>
    </citation>
    <scope>NUCLEOTIDE SEQUENCE [LARGE SCALE GENOMIC DNA]</scope>
    <source>
        <strain evidence="10 11">2B-2</strain>
    </source>
</reference>
<feature type="domain" description="Response regulatory" evidence="8">
    <location>
        <begin position="4"/>
        <end position="117"/>
    </location>
</feature>
<gene>
    <name evidence="10" type="ORF">ESZ54_09020</name>
</gene>
<dbReference type="PANTHER" id="PTHR48111:SF43">
    <property type="entry name" value="STAGE 0 SPORULATION PROTEIN A HOMOLOG"/>
    <property type="match status" value="1"/>
</dbReference>
<dbReference type="InterPro" id="IPR016032">
    <property type="entry name" value="Sig_transdc_resp-reg_C-effctor"/>
</dbReference>
<dbReference type="GO" id="GO:0032993">
    <property type="term" value="C:protein-DNA complex"/>
    <property type="evidence" value="ECO:0007669"/>
    <property type="project" value="TreeGrafter"/>
</dbReference>
<evidence type="ECO:0000256" key="3">
    <source>
        <dbReference type="ARBA" id="ARBA00023015"/>
    </source>
</evidence>